<dbReference type="PANTHER" id="PTHR47926">
    <property type="entry name" value="PENTATRICOPEPTIDE REPEAT-CONTAINING PROTEIN"/>
    <property type="match status" value="1"/>
</dbReference>
<keyword evidence="4" id="KW-1185">Reference proteome</keyword>
<dbReference type="PANTHER" id="PTHR47926:SF481">
    <property type="entry name" value="TETRATRICOPEPTIDE-LIKE HELICAL DOMAIN SUPERFAMILY"/>
    <property type="match status" value="1"/>
</dbReference>
<dbReference type="InterPro" id="IPR011990">
    <property type="entry name" value="TPR-like_helical_dom_sf"/>
</dbReference>
<protein>
    <submittedName>
        <fullName evidence="3">Pentatricopeptide repeat-containing protein, mitochondrial</fullName>
    </submittedName>
</protein>
<dbReference type="FunFam" id="1.25.40.10:FF:000353">
    <property type="entry name" value="Pentatricopeptide repeat-containing protein At4g39530"/>
    <property type="match status" value="1"/>
</dbReference>
<dbReference type="FunFam" id="1.25.40.10:FF:000196">
    <property type="entry name" value="Pentatricopeptide repeat-containing protein At4g14850"/>
    <property type="match status" value="1"/>
</dbReference>
<evidence type="ECO:0000256" key="1">
    <source>
        <dbReference type="ARBA" id="ARBA00022737"/>
    </source>
</evidence>
<keyword evidence="1" id="KW-0677">Repeat</keyword>
<dbReference type="FunFam" id="1.25.40.10:FF:000975">
    <property type="entry name" value="Pentatricopeptide repeat-containing protein"/>
    <property type="match status" value="1"/>
</dbReference>
<comment type="caution">
    <text evidence="3">The sequence shown here is derived from an EMBL/GenBank/DDBJ whole genome shotgun (WGS) entry which is preliminary data.</text>
</comment>
<dbReference type="FunFam" id="1.25.40.10:FF:000640">
    <property type="entry name" value="Tetratricopeptide repeat (TPR)-like superfamily protein"/>
    <property type="match status" value="1"/>
</dbReference>
<organism evidence="3 4">
    <name type="scientific">Cinnamomum micranthum f. kanehirae</name>
    <dbReference type="NCBI Taxonomy" id="337451"/>
    <lineage>
        <taxon>Eukaryota</taxon>
        <taxon>Viridiplantae</taxon>
        <taxon>Streptophyta</taxon>
        <taxon>Embryophyta</taxon>
        <taxon>Tracheophyta</taxon>
        <taxon>Spermatophyta</taxon>
        <taxon>Magnoliopsida</taxon>
        <taxon>Magnoliidae</taxon>
        <taxon>Laurales</taxon>
        <taxon>Lauraceae</taxon>
        <taxon>Cinnamomum</taxon>
    </lineage>
</organism>
<reference evidence="3 4" key="1">
    <citation type="journal article" date="2019" name="Nat. Plants">
        <title>Stout camphor tree genome fills gaps in understanding of flowering plant genome evolution.</title>
        <authorList>
            <person name="Chaw S.M."/>
            <person name="Liu Y.C."/>
            <person name="Wu Y.W."/>
            <person name="Wang H.Y."/>
            <person name="Lin C.I."/>
            <person name="Wu C.S."/>
            <person name="Ke H.M."/>
            <person name="Chang L.Y."/>
            <person name="Hsu C.Y."/>
            <person name="Yang H.T."/>
            <person name="Sudianto E."/>
            <person name="Hsu M.H."/>
            <person name="Wu K.P."/>
            <person name="Wang L.N."/>
            <person name="Leebens-Mack J.H."/>
            <person name="Tsai I.J."/>
        </authorList>
    </citation>
    <scope>NUCLEOTIDE SEQUENCE [LARGE SCALE GENOMIC DNA]</scope>
    <source>
        <strain evidence="4">cv. Chaw 1501</strain>
        <tissue evidence="3">Young leaves</tissue>
    </source>
</reference>
<dbReference type="Proteomes" id="UP000283530">
    <property type="component" value="Unassembled WGS sequence"/>
</dbReference>
<evidence type="ECO:0000256" key="2">
    <source>
        <dbReference type="PROSITE-ProRule" id="PRU00708"/>
    </source>
</evidence>
<sequence length="947" mass="104573">MLRGLKAIKIQTALHLLPFNNSIQNLHAAFSLLLPFNNSIQNLHAAFSLLVGGGSHRTPEDPHMRFQTAVSPSAHQLLDEMPQRDMFVPNTTHSRVLYLLRCSLHKPDLITINALHCLAMKTGSLADISSSTSLLTGYARAGDLSSSWSVFGGIVTKDVICWNAMISVNVQYGRFHAALRLFGEMMKDVKEFDSTTLLVVLSALSRSHYFEQGRVLHGIGLKLKMDSNSFLGNALVDMYAKFGDLSSAESLFGNMEFRDAASWNSMMSGYLYNGYPEKSLSYFRKMVFSGVHPDSMSLSCVISACSCLGELRFGECVHGWAMKLGYDDTSHVSVANALISFYSKCDSVSAAEKVFGGLIDKDVVSWNAMIDCLVESGRVLEAVVLLRKMQLHREVQPDSVTVVVILPVCAELSLLREGKSLHGFALRRELEFALSVTNSLMDMYMKCDGLRYAEHLFKVMPSRDLVSWNTMIAGYSSNGCLKEAQSLFRELLRLGLRCSSSTILAVLPSCSCHGLQFGNSIHCWMLKSGFSNASAVNALLLVYINCRDMVASFSLFWSISEVADVDSWNTLIVGCTKNGYQLESLEAFNLMRSSSNVNADSITLVSVLSASGSLDFMFHGMSVHGFITKMSIGSDLQVRNSLLTMYCRFGDTESAELIFHTSPCKNLCSWNCMISGFAQNKDGIRALELFCHMQFEPNEITIVGILTACTQLGALRHGREINGYAFRAGLHPNAFISAALVDMYSKCGRLETATQVFKTSTEKSIASWNSMISAYGIHGYGKKAIELFHEMCESDTRATKSTFISLLAACSYSGLIDEGLWLYNQMSEEYGLTPTPEHHVCMVDMLGRAGRLAEAYEFIKQIPTKPAPGVWGALLSACKDHNNLQMGESIAEHLFFLEPENVGYYVSLSNMYAAAARWSDAVEVRRMLQDRGLKKPPGCSLLDVRVG</sequence>
<dbReference type="InterPro" id="IPR046960">
    <property type="entry name" value="PPR_At4g14850-like_plant"/>
</dbReference>
<feature type="repeat" description="PPR" evidence="2">
    <location>
        <begin position="464"/>
        <end position="498"/>
    </location>
</feature>
<name>A0A3S3PXW8_9MAGN</name>
<proteinExistence type="predicted"/>
<dbReference type="STRING" id="337451.A0A3S3PXW8"/>
<feature type="repeat" description="PPR" evidence="2">
    <location>
        <begin position="259"/>
        <end position="293"/>
    </location>
</feature>
<dbReference type="GO" id="GO:0003723">
    <property type="term" value="F:RNA binding"/>
    <property type="evidence" value="ECO:0007669"/>
    <property type="project" value="InterPro"/>
</dbReference>
<dbReference type="NCBIfam" id="TIGR00756">
    <property type="entry name" value="PPR"/>
    <property type="match status" value="6"/>
</dbReference>
<feature type="repeat" description="PPR" evidence="2">
    <location>
        <begin position="764"/>
        <end position="798"/>
    </location>
</feature>
<dbReference type="FunFam" id="1.25.40.10:FF:000073">
    <property type="entry name" value="Pentatricopeptide repeat-containing protein chloroplastic"/>
    <property type="match status" value="1"/>
</dbReference>
<dbReference type="InterPro" id="IPR002885">
    <property type="entry name" value="PPR_rpt"/>
</dbReference>
<dbReference type="InterPro" id="IPR046848">
    <property type="entry name" value="E_motif"/>
</dbReference>
<dbReference type="Pfam" id="PF20431">
    <property type="entry name" value="E_motif"/>
    <property type="match status" value="1"/>
</dbReference>
<dbReference type="Pfam" id="PF01535">
    <property type="entry name" value="PPR"/>
    <property type="match status" value="10"/>
</dbReference>
<evidence type="ECO:0000313" key="4">
    <source>
        <dbReference type="Proteomes" id="UP000283530"/>
    </source>
</evidence>
<feature type="repeat" description="PPR" evidence="2">
    <location>
        <begin position="158"/>
        <end position="188"/>
    </location>
</feature>
<accession>A0A3S3PXW8</accession>
<dbReference type="OrthoDB" id="732433at2759"/>
<dbReference type="Pfam" id="PF13041">
    <property type="entry name" value="PPR_2"/>
    <property type="match status" value="2"/>
</dbReference>
<dbReference type="EMBL" id="QPKB01000001">
    <property type="protein sequence ID" value="RWR74980.1"/>
    <property type="molecule type" value="Genomic_DNA"/>
</dbReference>
<feature type="repeat" description="PPR" evidence="2">
    <location>
        <begin position="362"/>
        <end position="392"/>
    </location>
</feature>
<evidence type="ECO:0000313" key="3">
    <source>
        <dbReference type="EMBL" id="RWR74980.1"/>
    </source>
</evidence>
<dbReference type="AlphaFoldDB" id="A0A3S3PXW8"/>
<dbReference type="GO" id="GO:0009451">
    <property type="term" value="P:RNA modification"/>
    <property type="evidence" value="ECO:0007669"/>
    <property type="project" value="InterPro"/>
</dbReference>
<gene>
    <name evidence="3" type="ORF">CKAN_00333900</name>
</gene>
<dbReference type="Gene3D" id="1.25.40.10">
    <property type="entry name" value="Tetratricopeptide repeat domain"/>
    <property type="match status" value="7"/>
</dbReference>
<dbReference type="PROSITE" id="PS51375">
    <property type="entry name" value="PPR"/>
    <property type="match status" value="5"/>
</dbReference>